<keyword evidence="4" id="KW-1185">Reference proteome</keyword>
<dbReference type="EMBL" id="WVUK01000038">
    <property type="protein sequence ID" value="KAF7496123.1"/>
    <property type="molecule type" value="Genomic_DNA"/>
</dbReference>
<reference evidence="2" key="2">
    <citation type="submission" date="2020-01" db="EMBL/GenBank/DDBJ databases">
        <authorList>
            <person name="Korhonen P.K.K."/>
            <person name="Guangxu M.G."/>
            <person name="Wang T.W."/>
            <person name="Stroehlein A.J.S."/>
            <person name="Young N.D."/>
            <person name="Ang C.-S.A."/>
            <person name="Fernando D.W.F."/>
            <person name="Lu H.L."/>
            <person name="Taylor S.T."/>
            <person name="Ehtesham M.E.M."/>
            <person name="Najaraj S.H.N."/>
            <person name="Harsha G.H.G."/>
            <person name="Madugundu A.M."/>
            <person name="Renuse S.R."/>
            <person name="Holt D.H."/>
            <person name="Pandey A.P."/>
            <person name="Papenfuss A.P."/>
            <person name="Gasser R.B.G."/>
            <person name="Fischer K.F."/>
        </authorList>
    </citation>
    <scope>NUCLEOTIDE SEQUENCE</scope>
    <source>
        <strain evidence="2">SSS_KF_BRIS2020</strain>
    </source>
</reference>
<feature type="transmembrane region" description="Helical" evidence="1">
    <location>
        <begin position="110"/>
        <end position="128"/>
    </location>
</feature>
<reference evidence="3" key="3">
    <citation type="submission" date="2022-06" db="UniProtKB">
        <authorList>
            <consortium name="EnsemblMetazoa"/>
        </authorList>
    </citation>
    <scope>IDENTIFICATION</scope>
</reference>
<reference evidence="4" key="1">
    <citation type="journal article" date="2020" name="PLoS Negl. Trop. Dis.">
        <title>High-quality nuclear genome for Sarcoptes scabiei-A critical resource for a neglected parasite.</title>
        <authorList>
            <person name="Korhonen P.K."/>
            <person name="Gasser R.B."/>
            <person name="Ma G."/>
            <person name="Wang T."/>
            <person name="Stroehlein A.J."/>
            <person name="Young N.D."/>
            <person name="Ang C.S."/>
            <person name="Fernando D.D."/>
            <person name="Lu H.C."/>
            <person name="Taylor S."/>
            <person name="Reynolds S.L."/>
            <person name="Mofiz E."/>
            <person name="Najaraj S.H."/>
            <person name="Gowda H."/>
            <person name="Madugundu A."/>
            <person name="Renuse S."/>
            <person name="Holt D."/>
            <person name="Pandey A."/>
            <person name="Papenfuss A.T."/>
            <person name="Fischer K."/>
        </authorList>
    </citation>
    <scope>NUCLEOTIDE SEQUENCE [LARGE SCALE GENOMIC DNA]</scope>
</reference>
<dbReference type="Proteomes" id="UP000070412">
    <property type="component" value="Unassembled WGS sequence"/>
</dbReference>
<keyword evidence="1" id="KW-1133">Transmembrane helix</keyword>
<evidence type="ECO:0000256" key="1">
    <source>
        <dbReference type="SAM" id="Phobius"/>
    </source>
</evidence>
<name>A0A834VJ66_SARSC</name>
<organism evidence="2">
    <name type="scientific">Sarcoptes scabiei</name>
    <name type="common">Itch mite</name>
    <name type="synonym">Acarus scabiei</name>
    <dbReference type="NCBI Taxonomy" id="52283"/>
    <lineage>
        <taxon>Eukaryota</taxon>
        <taxon>Metazoa</taxon>
        <taxon>Ecdysozoa</taxon>
        <taxon>Arthropoda</taxon>
        <taxon>Chelicerata</taxon>
        <taxon>Arachnida</taxon>
        <taxon>Acari</taxon>
        <taxon>Acariformes</taxon>
        <taxon>Sarcoptiformes</taxon>
        <taxon>Astigmata</taxon>
        <taxon>Psoroptidia</taxon>
        <taxon>Sarcoptoidea</taxon>
        <taxon>Sarcoptidae</taxon>
        <taxon>Sarcoptinae</taxon>
        <taxon>Sarcoptes</taxon>
    </lineage>
</organism>
<evidence type="ECO:0000313" key="3">
    <source>
        <dbReference type="EnsemblMetazoa" id="KAF7496123.1"/>
    </source>
</evidence>
<dbReference type="OrthoDB" id="6508546at2759"/>
<evidence type="ECO:0000313" key="2">
    <source>
        <dbReference type="EMBL" id="KAF7496123.1"/>
    </source>
</evidence>
<evidence type="ECO:0000313" key="4">
    <source>
        <dbReference type="Proteomes" id="UP000070412"/>
    </source>
</evidence>
<gene>
    <name evidence="2" type="ORF">SSS_5036</name>
</gene>
<accession>A0A834VJ66</accession>
<dbReference type="AlphaFoldDB" id="A0A834VJ66"/>
<keyword evidence="1" id="KW-0472">Membrane</keyword>
<feature type="transmembrane region" description="Helical" evidence="1">
    <location>
        <begin position="66"/>
        <end position="89"/>
    </location>
</feature>
<protein>
    <submittedName>
        <fullName evidence="2 3">Uncharacterized protein</fullName>
    </submittedName>
</protein>
<proteinExistence type="predicted"/>
<dbReference type="EnsemblMetazoa" id="SSS_5036s_mrna">
    <property type="protein sequence ID" value="KAF7496123.1"/>
    <property type="gene ID" value="SSS_5036"/>
</dbReference>
<keyword evidence="1" id="KW-0812">Transmembrane</keyword>
<sequence length="505" mass="54753">MNHFFFFALISFFFVFHFWLFSHKTFSIRVFKELMYRTWKYNSFVFFSVSFGDRNFFFLCSLDQQLFSYFSSFFWFHIFPSICFSFFFFGSETKRRMNKMVLKILSVKSLILFLFATDSLVLTLPFHSKTSTKTATTTTTTIPISLVPPSSIRNGEEKSFAMPSKSIRSIEMNVIGSVNDEIVVANTNRTASIEQPPNNVSALSMTPDVNHALTIDHQNSVINLGQSLSLGITNAIVRPLTFFNNLIGSAAGSLPGLFAANGAALGTAIATPIQFGTMAANAAISGITGTLVSIPISLASGGAAQLVGLIGSGRQLWYSTLGSNPSTSSFWQNGELWLQPLALMTGANSILAGVSLNALSQGVKNLGLGIERFGISISNTGKSTKRLGSVLVGWANGRPIYAPVVNDTAHNIINIDLSDVGTFEVINKTFTNLPPSSENVLGIISKDLNEINTEQSTISDGINNNTTILDAIANDKTSTTIKPSSTIVASATKVDESNESKQNDS</sequence>